<dbReference type="InterPro" id="IPR000719">
    <property type="entry name" value="Prot_kinase_dom"/>
</dbReference>
<dbReference type="SUPFAM" id="SSF48403">
    <property type="entry name" value="Ankyrin repeat"/>
    <property type="match status" value="1"/>
</dbReference>
<protein>
    <recommendedName>
        <fullName evidence="3">Protein kinase domain-containing protein</fullName>
    </recommendedName>
</protein>
<evidence type="ECO:0000259" key="3">
    <source>
        <dbReference type="PROSITE" id="PS50011"/>
    </source>
</evidence>
<sequence length="1330" mass="150207">MTDSENSQRSSRQHDEYLLDPSRSPGDHDLLSFASLFLRRYNGLSVGLTLLGVLLDERGPDLRIVSTAGNFFNVATIDSSDLLQHRFLPLAYSDRDPTIPKIVALKIPIITDNLDSPKSKKLWTSMAKEMEILKNDHLSKHKNIVDMLGICWTSTNGPEGSIMPVLVLEGAELGDMVTFLKRQGEIHPQKLLGLGLDIAEGVKAIHQLGIIHGDIKPRNILIFKDDQFGQVAKIGDFGSAIILEEVRGQVNLTEGTPSWQAPECDNAINKEDLPQVDFYSLGLTLANLLSRNKVYEIFESAAANNPENLRFEDHFAFSLAMLVKGSFQIPLDDCRDRNSQNDTEEFNWTQVSDIGEGDIIEIDLFFMIFCSLQNPDLRIDTTEIIKILRRNLHKVLDKRLMDNPGDLWKMNPQEEDVWLRPNPAEVSEEDEQRILQFALSKLAVEIIQQAASQDKTVEGGIARMQGILERFQQQEELAPAILTRLPNPKAVVEVDRCFGTFRMLPLPVIEQFERQLAHIACDTDEDLSRRQRAGFQCGFLVISRLQLHSEVGCRITRGLDMLQLSANLGDKEARGIVGWLNRALQRYLPERVEKETQISWLEEAALDGSSTAMRHLHNIDPELCEKAIQKFRDTGTGIGAKFAGLPSFWFTFDDSGFLAAIKNISEKNEILHFLQCFSVKGSVHLMKELINLTVDSNVNMTNAWGESPLFWACRCGQTEMVQFLLSEGADPSQSTTEGLTPLHFLSAFRETDISDVAKLLLEHGAPLEARATSEASIYHFLVDSPYGRTGTPLLWAVAANNIAATRTLVDLGADPFDRCSIDVPVDNSWSGIIHTSPIMHAASKHQWQLLEVLLPQTPDDPDTTAWALNRNLRALGPLGFIDATTPLDCCIRYSAEGLLWRLLLHGADHEVAFKKTFELLVDRGCNPLENSSSERSTIQNGVEFGQPFAVRHLMEWKDGFLKPSPKDWLILVVVSIRFSDKVMFRTLMEYEQIEGVPKTMWEKFFGNCTETADVEFLDPFKQCLDPNFDYIGYLEKAFMLGNFQTAKWFHKFSFCSLGQFQPSRQRTLLGDLLLKSKYSTRYWNGVKAFFELSIDPEEVFDQVSFIESPDEGFTALHLASYFPEYRGDAGMATKVIETVLEVYHEPKHLNRQIESGIFKGYTALHLAVTSCNVGAVRELLNETDIDISLLTSKGNSVMDLALMNYGNQTTIMQFWDVPDEVLEAEDLKHWMKAHEVLALLQDKDVPPHKLLYAVARAEVEDIWCIPAKKDDPFVKLPYTQKPLPQYMHDNFFCVAISELKLGDCFYISNLDYQAPDQASLQILETIRRHS</sequence>
<feature type="repeat" description="ANK" evidence="1">
    <location>
        <begin position="737"/>
        <end position="772"/>
    </location>
</feature>
<dbReference type="PANTHER" id="PTHR44167:SF24">
    <property type="entry name" value="SERINE_THREONINE-PROTEIN KINASE CHK2"/>
    <property type="match status" value="1"/>
</dbReference>
<dbReference type="GO" id="GO:0044773">
    <property type="term" value="P:mitotic DNA damage checkpoint signaling"/>
    <property type="evidence" value="ECO:0007669"/>
    <property type="project" value="TreeGrafter"/>
</dbReference>
<evidence type="ECO:0000256" key="1">
    <source>
        <dbReference type="PROSITE-ProRule" id="PRU00023"/>
    </source>
</evidence>
<dbReference type="InterPro" id="IPR008271">
    <property type="entry name" value="Ser/Thr_kinase_AS"/>
</dbReference>
<reference evidence="4 5" key="1">
    <citation type="submission" date="2019-10" db="EMBL/GenBank/DDBJ databases">
        <authorList>
            <person name="Palmer J.M."/>
        </authorList>
    </citation>
    <scope>NUCLEOTIDE SEQUENCE [LARGE SCALE GENOMIC DNA]</scope>
    <source>
        <strain evidence="4 5">TWF694</strain>
    </source>
</reference>
<dbReference type="Pfam" id="PF00069">
    <property type="entry name" value="Pkinase"/>
    <property type="match status" value="1"/>
</dbReference>
<dbReference type="SMART" id="SM00248">
    <property type="entry name" value="ANK"/>
    <property type="match status" value="8"/>
</dbReference>
<dbReference type="GO" id="GO:0005524">
    <property type="term" value="F:ATP binding"/>
    <property type="evidence" value="ECO:0007669"/>
    <property type="project" value="InterPro"/>
</dbReference>
<dbReference type="GO" id="GO:0005634">
    <property type="term" value="C:nucleus"/>
    <property type="evidence" value="ECO:0007669"/>
    <property type="project" value="TreeGrafter"/>
</dbReference>
<evidence type="ECO:0000313" key="4">
    <source>
        <dbReference type="EMBL" id="KAK6541475.1"/>
    </source>
</evidence>
<accession>A0AAV9XH97</accession>
<dbReference type="Pfam" id="PF12796">
    <property type="entry name" value="Ank_2"/>
    <property type="match status" value="1"/>
</dbReference>
<gene>
    <name evidence="4" type="ORF">TWF694_007284</name>
</gene>
<feature type="repeat" description="ANK" evidence="1">
    <location>
        <begin position="704"/>
        <end position="736"/>
    </location>
</feature>
<dbReference type="Proteomes" id="UP001365542">
    <property type="component" value="Unassembled WGS sequence"/>
</dbReference>
<dbReference type="SUPFAM" id="SSF56112">
    <property type="entry name" value="Protein kinase-like (PK-like)"/>
    <property type="match status" value="1"/>
</dbReference>
<dbReference type="InterPro" id="IPR036770">
    <property type="entry name" value="Ankyrin_rpt-contain_sf"/>
</dbReference>
<feature type="domain" description="Protein kinase" evidence="3">
    <location>
        <begin position="60"/>
        <end position="396"/>
    </location>
</feature>
<dbReference type="EMBL" id="JAVHJO010000003">
    <property type="protein sequence ID" value="KAK6541475.1"/>
    <property type="molecule type" value="Genomic_DNA"/>
</dbReference>
<keyword evidence="5" id="KW-1185">Reference proteome</keyword>
<comment type="caution">
    <text evidence="4">The sequence shown here is derived from an EMBL/GenBank/DDBJ whole genome shotgun (WGS) entry which is preliminary data.</text>
</comment>
<name>A0AAV9XH97_9PEZI</name>
<dbReference type="Gene3D" id="1.10.510.10">
    <property type="entry name" value="Transferase(Phosphotransferase) domain 1"/>
    <property type="match status" value="1"/>
</dbReference>
<dbReference type="InterPro" id="IPR011009">
    <property type="entry name" value="Kinase-like_dom_sf"/>
</dbReference>
<dbReference type="GO" id="GO:0004674">
    <property type="term" value="F:protein serine/threonine kinase activity"/>
    <property type="evidence" value="ECO:0007669"/>
    <property type="project" value="TreeGrafter"/>
</dbReference>
<organism evidence="4 5">
    <name type="scientific">Orbilia ellipsospora</name>
    <dbReference type="NCBI Taxonomy" id="2528407"/>
    <lineage>
        <taxon>Eukaryota</taxon>
        <taxon>Fungi</taxon>
        <taxon>Dikarya</taxon>
        <taxon>Ascomycota</taxon>
        <taxon>Pezizomycotina</taxon>
        <taxon>Orbiliomycetes</taxon>
        <taxon>Orbiliales</taxon>
        <taxon>Orbiliaceae</taxon>
        <taxon>Orbilia</taxon>
    </lineage>
</organism>
<dbReference type="PROSITE" id="PS50088">
    <property type="entry name" value="ANK_REPEAT"/>
    <property type="match status" value="2"/>
</dbReference>
<feature type="compositionally biased region" description="Polar residues" evidence="2">
    <location>
        <begin position="1"/>
        <end position="10"/>
    </location>
</feature>
<dbReference type="GO" id="GO:0005737">
    <property type="term" value="C:cytoplasm"/>
    <property type="evidence" value="ECO:0007669"/>
    <property type="project" value="TreeGrafter"/>
</dbReference>
<dbReference type="PANTHER" id="PTHR44167">
    <property type="entry name" value="OVARIAN-SPECIFIC SERINE/THREONINE-PROTEIN KINASE LOK-RELATED"/>
    <property type="match status" value="1"/>
</dbReference>
<evidence type="ECO:0000313" key="5">
    <source>
        <dbReference type="Proteomes" id="UP001365542"/>
    </source>
</evidence>
<proteinExistence type="predicted"/>
<dbReference type="SMART" id="SM00220">
    <property type="entry name" value="S_TKc"/>
    <property type="match status" value="1"/>
</dbReference>
<dbReference type="CDD" id="cd00180">
    <property type="entry name" value="PKc"/>
    <property type="match status" value="1"/>
</dbReference>
<dbReference type="PROSITE" id="PS00108">
    <property type="entry name" value="PROTEIN_KINASE_ST"/>
    <property type="match status" value="1"/>
</dbReference>
<evidence type="ECO:0000256" key="2">
    <source>
        <dbReference type="SAM" id="MobiDB-lite"/>
    </source>
</evidence>
<dbReference type="Gene3D" id="1.25.40.20">
    <property type="entry name" value="Ankyrin repeat-containing domain"/>
    <property type="match status" value="3"/>
</dbReference>
<dbReference type="InterPro" id="IPR002110">
    <property type="entry name" value="Ankyrin_rpt"/>
</dbReference>
<dbReference type="Pfam" id="PF00023">
    <property type="entry name" value="Ank"/>
    <property type="match status" value="1"/>
</dbReference>
<dbReference type="PROSITE" id="PS50011">
    <property type="entry name" value="PROTEIN_KINASE_DOM"/>
    <property type="match status" value="1"/>
</dbReference>
<dbReference type="PROSITE" id="PS50297">
    <property type="entry name" value="ANK_REP_REGION"/>
    <property type="match status" value="2"/>
</dbReference>
<feature type="region of interest" description="Disordered" evidence="2">
    <location>
        <begin position="1"/>
        <end position="21"/>
    </location>
</feature>
<keyword evidence="1" id="KW-0040">ANK repeat</keyword>